<gene>
    <name evidence="1" type="primary">tgtA</name>
    <name evidence="1" type="ORF">DAT39_022498</name>
</gene>
<keyword evidence="2" id="KW-1185">Reference proteome</keyword>
<dbReference type="Proteomes" id="UP000727407">
    <property type="component" value="Unassembled WGS sequence"/>
</dbReference>
<protein>
    <submittedName>
        <fullName evidence="1">tRNA-guanine(15) transglycosylase</fullName>
    </submittedName>
</protein>
<evidence type="ECO:0000313" key="2">
    <source>
        <dbReference type="Proteomes" id="UP000727407"/>
    </source>
</evidence>
<dbReference type="AlphaFoldDB" id="A0A8J4TUI2"/>
<evidence type="ECO:0000313" key="1">
    <source>
        <dbReference type="EMBL" id="KAF5886528.1"/>
    </source>
</evidence>
<organism evidence="1 2">
    <name type="scientific">Clarias magur</name>
    <name type="common">Asian catfish</name>
    <name type="synonym">Macropteronotus magur</name>
    <dbReference type="NCBI Taxonomy" id="1594786"/>
    <lineage>
        <taxon>Eukaryota</taxon>
        <taxon>Metazoa</taxon>
        <taxon>Chordata</taxon>
        <taxon>Craniata</taxon>
        <taxon>Vertebrata</taxon>
        <taxon>Euteleostomi</taxon>
        <taxon>Actinopterygii</taxon>
        <taxon>Neopterygii</taxon>
        <taxon>Teleostei</taxon>
        <taxon>Ostariophysi</taxon>
        <taxon>Siluriformes</taxon>
        <taxon>Clariidae</taxon>
        <taxon>Clarias</taxon>
    </lineage>
</organism>
<reference evidence="1" key="1">
    <citation type="submission" date="2020-07" db="EMBL/GenBank/DDBJ databases">
        <title>Clarias magur genome sequencing, assembly and annotation.</title>
        <authorList>
            <person name="Kushwaha B."/>
            <person name="Kumar R."/>
            <person name="Das P."/>
            <person name="Joshi C.G."/>
            <person name="Kumar D."/>
            <person name="Nagpure N.S."/>
            <person name="Pandey M."/>
            <person name="Agarwal S."/>
            <person name="Srivastava S."/>
            <person name="Singh M."/>
            <person name="Sahoo L."/>
            <person name="Jayasankar P."/>
            <person name="Meher P.K."/>
            <person name="Koringa P.G."/>
            <person name="Iquebal M.A."/>
            <person name="Das S.P."/>
            <person name="Bit A."/>
            <person name="Patnaik S."/>
            <person name="Patel N."/>
            <person name="Shah T.M."/>
            <person name="Hinsu A."/>
            <person name="Jena J.K."/>
        </authorList>
    </citation>
    <scope>NUCLEOTIDE SEQUENCE</scope>
    <source>
        <strain evidence="1">CIFAMagur01</strain>
        <tissue evidence="1">Testis</tissue>
    </source>
</reference>
<proteinExistence type="predicted"/>
<dbReference type="EMBL" id="QNUK01001173">
    <property type="protein sequence ID" value="KAF5886528.1"/>
    <property type="molecule type" value="Genomic_DNA"/>
</dbReference>
<name>A0A8J4TUI2_CLAMG</name>
<accession>A0A8J4TUI2</accession>
<comment type="caution">
    <text evidence="1">The sequence shown here is derived from an EMBL/GenBank/DDBJ whole genome shotgun (WGS) entry which is preliminary data.</text>
</comment>
<sequence length="56" mass="6004">MVVLLRSFLVALQSREEGLLQELQGLRETLQSAPVVGPEVQMASPANLQSSVAGVR</sequence>